<dbReference type="InterPro" id="IPR003849">
    <property type="entry name" value="Preprotein_translocase_YajC"/>
</dbReference>
<protein>
    <submittedName>
        <fullName evidence="11">Pre protein translocase subunit YajC</fullName>
    </submittedName>
</protein>
<evidence type="ECO:0000256" key="9">
    <source>
        <dbReference type="ARBA" id="ARBA00023136"/>
    </source>
</evidence>
<keyword evidence="4" id="KW-1003">Cell membrane</keyword>
<evidence type="ECO:0000313" key="11">
    <source>
        <dbReference type="EMBL" id="KJX75665.1"/>
    </source>
</evidence>
<dbReference type="EMBL" id="JRPY01000026">
    <property type="protein sequence ID" value="KJX75665.1"/>
    <property type="molecule type" value="Genomic_DNA"/>
</dbReference>
<dbReference type="STRING" id="480418.GCA_000975265_04186"/>
<gene>
    <name evidence="11" type="primary">yajC</name>
    <name evidence="11" type="ORF">MLPM_0486</name>
</gene>
<evidence type="ECO:0000256" key="3">
    <source>
        <dbReference type="ARBA" id="ARBA00022448"/>
    </source>
</evidence>
<keyword evidence="7 10" id="KW-1133">Transmembrane helix</keyword>
<sequence length="138" mass="14967">MFGARPLVGLPALRAVPIQNTGGLMESLVLFLPFLLIMGGGIFFASRRQKRSMQARIDLYDSLQPGDRVSTTSGLQATIVVVGNDTVDLEIAPGIVTTWMKQAIRDRILPDDVDMDAHEAEPGDFADCDELEECDGSS</sequence>
<keyword evidence="8" id="KW-0811">Translocation</keyword>
<evidence type="ECO:0000256" key="1">
    <source>
        <dbReference type="ARBA" id="ARBA00004162"/>
    </source>
</evidence>
<dbReference type="PANTHER" id="PTHR33909">
    <property type="entry name" value="SEC TRANSLOCON ACCESSORY COMPLEX SUBUNIT YAJC"/>
    <property type="match status" value="1"/>
</dbReference>
<evidence type="ECO:0000256" key="10">
    <source>
        <dbReference type="SAM" id="Phobius"/>
    </source>
</evidence>
<name>A0A0F4EVK9_9MYCO</name>
<dbReference type="AlphaFoldDB" id="A0A0F4EVK9"/>
<dbReference type="PANTHER" id="PTHR33909:SF1">
    <property type="entry name" value="SEC TRANSLOCON ACCESSORY COMPLEX SUBUNIT YAJC"/>
    <property type="match status" value="1"/>
</dbReference>
<feature type="transmembrane region" description="Helical" evidence="10">
    <location>
        <begin position="28"/>
        <end position="46"/>
    </location>
</feature>
<proteinExistence type="inferred from homology"/>
<dbReference type="Pfam" id="PF02699">
    <property type="entry name" value="YajC"/>
    <property type="match status" value="1"/>
</dbReference>
<keyword evidence="3" id="KW-0813">Transport</keyword>
<evidence type="ECO:0000313" key="12">
    <source>
        <dbReference type="Proteomes" id="UP000053699"/>
    </source>
</evidence>
<evidence type="ECO:0000256" key="7">
    <source>
        <dbReference type="ARBA" id="ARBA00022989"/>
    </source>
</evidence>
<dbReference type="NCBIfam" id="TIGR00739">
    <property type="entry name" value="yajC"/>
    <property type="match status" value="1"/>
</dbReference>
<comment type="similarity">
    <text evidence="2">Belongs to the YajC family.</text>
</comment>
<comment type="subcellular location">
    <subcellularLocation>
        <location evidence="1">Cell membrane</location>
        <topology evidence="1">Single-pass membrane protein</topology>
    </subcellularLocation>
</comment>
<reference evidence="11 12" key="1">
    <citation type="journal article" date="2015" name="Proc. Natl. Acad. Sci. U.S.A.">
        <title>Insight into the evolution and origin of leprosy bacilli from the genome sequence of Mycobacterium lepromatosis.</title>
        <authorList>
            <person name="Singh P."/>
            <person name="Benjak A."/>
            <person name="Schuenemann V.J."/>
            <person name="Herbig A."/>
            <person name="Avanzi C."/>
            <person name="Busso P."/>
            <person name="Nieselt K."/>
            <person name="Krause J."/>
            <person name="Vera-Cabrera L."/>
            <person name="Cole S.T."/>
        </authorList>
    </citation>
    <scope>NUCLEOTIDE SEQUENCE [LARGE SCALE GENOMIC DNA]</scope>
    <source>
        <strain evidence="11 12">Mx1-22A</strain>
    </source>
</reference>
<dbReference type="GO" id="GO:0015031">
    <property type="term" value="P:protein transport"/>
    <property type="evidence" value="ECO:0007669"/>
    <property type="project" value="UniProtKB-KW"/>
</dbReference>
<evidence type="ECO:0000256" key="4">
    <source>
        <dbReference type="ARBA" id="ARBA00022475"/>
    </source>
</evidence>
<keyword evidence="6" id="KW-0653">Protein transport</keyword>
<accession>A0A0F4EVK9</accession>
<dbReference type="SMART" id="SM01323">
    <property type="entry name" value="YajC"/>
    <property type="match status" value="1"/>
</dbReference>
<evidence type="ECO:0000256" key="6">
    <source>
        <dbReference type="ARBA" id="ARBA00022927"/>
    </source>
</evidence>
<dbReference type="GO" id="GO:0005886">
    <property type="term" value="C:plasma membrane"/>
    <property type="evidence" value="ECO:0007669"/>
    <property type="project" value="UniProtKB-SubCell"/>
</dbReference>
<keyword evidence="12" id="KW-1185">Reference proteome</keyword>
<dbReference type="Proteomes" id="UP000053699">
    <property type="component" value="Unassembled WGS sequence"/>
</dbReference>
<organism evidence="11 12">
    <name type="scientific">Mycobacterium lepromatosis</name>
    <dbReference type="NCBI Taxonomy" id="480418"/>
    <lineage>
        <taxon>Bacteria</taxon>
        <taxon>Bacillati</taxon>
        <taxon>Actinomycetota</taxon>
        <taxon>Actinomycetes</taxon>
        <taxon>Mycobacteriales</taxon>
        <taxon>Mycobacteriaceae</taxon>
        <taxon>Mycobacterium</taxon>
    </lineage>
</organism>
<evidence type="ECO:0000256" key="2">
    <source>
        <dbReference type="ARBA" id="ARBA00006742"/>
    </source>
</evidence>
<keyword evidence="9 10" id="KW-0472">Membrane</keyword>
<keyword evidence="5 10" id="KW-0812">Transmembrane</keyword>
<evidence type="ECO:0000256" key="5">
    <source>
        <dbReference type="ARBA" id="ARBA00022692"/>
    </source>
</evidence>
<dbReference type="PATRIC" id="fig|480418.6.peg.17"/>
<comment type="caution">
    <text evidence="11">The sequence shown here is derived from an EMBL/GenBank/DDBJ whole genome shotgun (WGS) entry which is preliminary data.</text>
</comment>
<evidence type="ECO:0000256" key="8">
    <source>
        <dbReference type="ARBA" id="ARBA00023010"/>
    </source>
</evidence>